<dbReference type="Proteomes" id="UP000485621">
    <property type="component" value="Unassembled WGS sequence"/>
</dbReference>
<dbReference type="AlphaFoldDB" id="A0A1V5ZIT6"/>
<accession>A0A1V5ZIT6</accession>
<evidence type="ECO:0000313" key="1">
    <source>
        <dbReference type="EMBL" id="OQB40145.1"/>
    </source>
</evidence>
<dbReference type="EMBL" id="MWDB01000056">
    <property type="protein sequence ID" value="OQB40145.1"/>
    <property type="molecule type" value="Genomic_DNA"/>
</dbReference>
<comment type="caution">
    <text evidence="1">The sequence shown here is derived from an EMBL/GenBank/DDBJ whole genome shotgun (WGS) entry which is preliminary data.</text>
</comment>
<proteinExistence type="predicted"/>
<gene>
    <name evidence="1" type="ORF">BWY04_01436</name>
</gene>
<protein>
    <submittedName>
        <fullName evidence="1">Uncharacterized protein</fullName>
    </submittedName>
</protein>
<sequence length="98" mass="11776">MKSNRRKKNVMNDNTYVLNYVTKPKKCTNCGKVKPLLYYKVKNKLWNKVELSLCMCKECIEELKLYTSVIDEKDKQQHKESMMHILSEMLKEYNNVHK</sequence>
<reference evidence="1" key="1">
    <citation type="submission" date="2017-02" db="EMBL/GenBank/DDBJ databases">
        <title>Delving into the versatile metabolic prowess of the omnipresent phylum Bacteroidetes.</title>
        <authorList>
            <person name="Nobu M.K."/>
            <person name="Mei R."/>
            <person name="Narihiro T."/>
            <person name="Kuroda K."/>
            <person name="Liu W.-T."/>
        </authorList>
    </citation>
    <scope>NUCLEOTIDE SEQUENCE</scope>
    <source>
        <strain evidence="1">ADurb.Bin160</strain>
    </source>
</reference>
<organism evidence="1">
    <name type="scientific">candidate division CPR1 bacterium ADurb.Bin160</name>
    <dbReference type="NCBI Taxonomy" id="1852826"/>
    <lineage>
        <taxon>Bacteria</taxon>
        <taxon>candidate division CPR1</taxon>
    </lineage>
</organism>
<name>A0A1V5ZIT6_9BACT</name>